<accession>A0A964UL32</accession>
<proteinExistence type="predicted"/>
<feature type="region of interest" description="Disordered" evidence="1">
    <location>
        <begin position="214"/>
        <end position="245"/>
    </location>
</feature>
<dbReference type="AlphaFoldDB" id="A0A964UL32"/>
<protein>
    <submittedName>
        <fullName evidence="3">Uncharacterized protein</fullName>
    </submittedName>
</protein>
<feature type="transmembrane region" description="Helical" evidence="2">
    <location>
        <begin position="191"/>
        <end position="208"/>
    </location>
</feature>
<keyword evidence="2" id="KW-0812">Transmembrane</keyword>
<evidence type="ECO:0000313" key="4">
    <source>
        <dbReference type="Proteomes" id="UP000598297"/>
    </source>
</evidence>
<comment type="caution">
    <text evidence="3">The sequence shown here is derived from an EMBL/GenBank/DDBJ whole genome shotgun (WGS) entry which is preliminary data.</text>
</comment>
<feature type="transmembrane region" description="Helical" evidence="2">
    <location>
        <begin position="44"/>
        <end position="62"/>
    </location>
</feature>
<evidence type="ECO:0000256" key="2">
    <source>
        <dbReference type="SAM" id="Phobius"/>
    </source>
</evidence>
<evidence type="ECO:0000313" key="3">
    <source>
        <dbReference type="EMBL" id="NBE51183.1"/>
    </source>
</evidence>
<keyword evidence="4" id="KW-1185">Reference proteome</keyword>
<dbReference type="OrthoDB" id="4084454at2"/>
<keyword evidence="2" id="KW-0472">Membrane</keyword>
<evidence type="ECO:0000256" key="1">
    <source>
        <dbReference type="SAM" id="MobiDB-lite"/>
    </source>
</evidence>
<feature type="transmembrane region" description="Helical" evidence="2">
    <location>
        <begin position="93"/>
        <end position="120"/>
    </location>
</feature>
<reference evidence="3" key="1">
    <citation type="submission" date="2020-01" db="EMBL/GenBank/DDBJ databases">
        <title>Whole-genome analyses of novel actinobacteria.</title>
        <authorList>
            <person name="Sahin N."/>
        </authorList>
    </citation>
    <scope>NUCLEOTIDE SEQUENCE</scope>
    <source>
        <strain evidence="3">YC537</strain>
    </source>
</reference>
<dbReference type="Proteomes" id="UP000598297">
    <property type="component" value="Unassembled WGS sequence"/>
</dbReference>
<sequence length="245" mass="25861">MGKAIFGCVVAWLALEVCRAQGLNLDKGPGAVAVPRGRAQVWTVVKYTFLACAVGGAATMLLQQAFRLLDTAAVPVMKVDQLSTLGLSSPSDLVFAAVWAVAIEDVVIVAAVIALLTAARRPSWEIYATVCVIEVVLHGYFGLPAVGMALYAAGRVWLYQRYGRLVPLLIGHFAADLWGGVIMPLPLSHRLVAVVVLLIPLLLIERWVQDPAAAEASDSPVLPPARTAQAEGSGPHPAATLTKAP</sequence>
<dbReference type="EMBL" id="JAAAHS010000032">
    <property type="protein sequence ID" value="NBE51183.1"/>
    <property type="molecule type" value="Genomic_DNA"/>
</dbReference>
<organism evidence="3 4">
    <name type="scientific">Streptomyces boluensis</name>
    <dbReference type="NCBI Taxonomy" id="1775135"/>
    <lineage>
        <taxon>Bacteria</taxon>
        <taxon>Bacillati</taxon>
        <taxon>Actinomycetota</taxon>
        <taxon>Actinomycetes</taxon>
        <taxon>Kitasatosporales</taxon>
        <taxon>Streptomycetaceae</taxon>
        <taxon>Streptomyces</taxon>
    </lineage>
</organism>
<gene>
    <name evidence="3" type="ORF">GUY60_07050</name>
</gene>
<keyword evidence="2" id="KW-1133">Transmembrane helix</keyword>
<feature type="transmembrane region" description="Helical" evidence="2">
    <location>
        <begin position="126"/>
        <end position="153"/>
    </location>
</feature>
<name>A0A964UL32_9ACTN</name>
<dbReference type="RefSeq" id="WP_161694928.1">
    <property type="nucleotide sequence ID" value="NZ_JAAAHS010000032.1"/>
</dbReference>